<evidence type="ECO:0000313" key="1">
    <source>
        <dbReference type="EMBL" id="MBA0871777.1"/>
    </source>
</evidence>
<evidence type="ECO:0000313" key="2">
    <source>
        <dbReference type="Proteomes" id="UP000593576"/>
    </source>
</evidence>
<dbReference type="OrthoDB" id="10312482at2759"/>
<dbReference type="EMBL" id="JABFAF010000011">
    <property type="protein sequence ID" value="MBA0871777.1"/>
    <property type="molecule type" value="Genomic_DNA"/>
</dbReference>
<sequence>MGSISLSIFMFSSEPPIYISTHNKVEQFGELCWNTYRS</sequence>
<dbReference type="Proteomes" id="UP000593576">
    <property type="component" value="Unassembled WGS sequence"/>
</dbReference>
<proteinExistence type="predicted"/>
<keyword evidence="2" id="KW-1185">Reference proteome</keyword>
<organism evidence="1 2">
    <name type="scientific">Gossypium schwendimanii</name>
    <name type="common">Cotton</name>
    <dbReference type="NCBI Taxonomy" id="34291"/>
    <lineage>
        <taxon>Eukaryota</taxon>
        <taxon>Viridiplantae</taxon>
        <taxon>Streptophyta</taxon>
        <taxon>Embryophyta</taxon>
        <taxon>Tracheophyta</taxon>
        <taxon>Spermatophyta</taxon>
        <taxon>Magnoliopsida</taxon>
        <taxon>eudicotyledons</taxon>
        <taxon>Gunneridae</taxon>
        <taxon>Pentapetalae</taxon>
        <taxon>rosids</taxon>
        <taxon>malvids</taxon>
        <taxon>Malvales</taxon>
        <taxon>Malvaceae</taxon>
        <taxon>Malvoideae</taxon>
        <taxon>Gossypium</taxon>
    </lineage>
</organism>
<protein>
    <submittedName>
        <fullName evidence="1">Uncharacterized protein</fullName>
    </submittedName>
</protein>
<reference evidence="1 2" key="1">
    <citation type="journal article" date="2019" name="Genome Biol. Evol.">
        <title>Insights into the evolution of the New World diploid cottons (Gossypium, subgenus Houzingenia) based on genome sequencing.</title>
        <authorList>
            <person name="Grover C.E."/>
            <person name="Arick M.A. 2nd"/>
            <person name="Thrash A."/>
            <person name="Conover J.L."/>
            <person name="Sanders W.S."/>
            <person name="Peterson D.G."/>
            <person name="Frelichowski J.E."/>
            <person name="Scheffler J.A."/>
            <person name="Scheffler B.E."/>
            <person name="Wendel J.F."/>
        </authorList>
    </citation>
    <scope>NUCLEOTIDE SEQUENCE [LARGE SCALE GENOMIC DNA]</scope>
    <source>
        <strain evidence="1">1</strain>
        <tissue evidence="1">Leaf</tissue>
    </source>
</reference>
<comment type="caution">
    <text evidence="1">The sequence shown here is derived from an EMBL/GenBank/DDBJ whole genome shotgun (WGS) entry which is preliminary data.</text>
</comment>
<gene>
    <name evidence="1" type="ORF">Goshw_029904</name>
</gene>
<dbReference type="AlphaFoldDB" id="A0A7J9MLL8"/>
<accession>A0A7J9MLL8</accession>
<name>A0A7J9MLL8_GOSSC</name>